<proteinExistence type="predicted"/>
<comment type="caution">
    <text evidence="2">The sequence shown here is derived from an EMBL/GenBank/DDBJ whole genome shotgun (WGS) entry which is preliminary data.</text>
</comment>
<protein>
    <submittedName>
        <fullName evidence="2">Uncharacterized protein</fullName>
    </submittedName>
</protein>
<dbReference type="Proteomes" id="UP000265515">
    <property type="component" value="Unassembled WGS sequence"/>
</dbReference>
<feature type="region of interest" description="Disordered" evidence="1">
    <location>
        <begin position="1"/>
        <end position="108"/>
    </location>
</feature>
<dbReference type="Gramene" id="GBG69211">
    <property type="protein sequence ID" value="GBG69211"/>
    <property type="gene ID" value="CBR_g3910"/>
</dbReference>
<evidence type="ECO:0000313" key="3">
    <source>
        <dbReference type="Proteomes" id="UP000265515"/>
    </source>
</evidence>
<accession>A0A388KGP1</accession>
<dbReference type="AlphaFoldDB" id="A0A388KGP1"/>
<feature type="compositionally biased region" description="Acidic residues" evidence="1">
    <location>
        <begin position="33"/>
        <end position="44"/>
    </location>
</feature>
<evidence type="ECO:0000256" key="1">
    <source>
        <dbReference type="SAM" id="MobiDB-lite"/>
    </source>
</evidence>
<reference evidence="2 3" key="1">
    <citation type="journal article" date="2018" name="Cell">
        <title>The Chara Genome: Secondary Complexity and Implications for Plant Terrestrialization.</title>
        <authorList>
            <person name="Nishiyama T."/>
            <person name="Sakayama H."/>
            <person name="Vries J.D."/>
            <person name="Buschmann H."/>
            <person name="Saint-Marcoux D."/>
            <person name="Ullrich K.K."/>
            <person name="Haas F.B."/>
            <person name="Vanderstraeten L."/>
            <person name="Becker D."/>
            <person name="Lang D."/>
            <person name="Vosolsobe S."/>
            <person name="Rombauts S."/>
            <person name="Wilhelmsson P.K.I."/>
            <person name="Janitza P."/>
            <person name="Kern R."/>
            <person name="Heyl A."/>
            <person name="Rumpler F."/>
            <person name="Villalobos L.I.A.C."/>
            <person name="Clay J.M."/>
            <person name="Skokan R."/>
            <person name="Toyoda A."/>
            <person name="Suzuki Y."/>
            <person name="Kagoshima H."/>
            <person name="Schijlen E."/>
            <person name="Tajeshwar N."/>
            <person name="Catarino B."/>
            <person name="Hetherington A.J."/>
            <person name="Saltykova A."/>
            <person name="Bonnot C."/>
            <person name="Breuninger H."/>
            <person name="Symeonidi A."/>
            <person name="Radhakrishnan G.V."/>
            <person name="Van Nieuwerburgh F."/>
            <person name="Deforce D."/>
            <person name="Chang C."/>
            <person name="Karol K.G."/>
            <person name="Hedrich R."/>
            <person name="Ulvskov P."/>
            <person name="Glockner G."/>
            <person name="Delwiche C.F."/>
            <person name="Petrasek J."/>
            <person name="Van de Peer Y."/>
            <person name="Friml J."/>
            <person name="Beilby M."/>
            <person name="Dolan L."/>
            <person name="Kohara Y."/>
            <person name="Sugano S."/>
            <person name="Fujiyama A."/>
            <person name="Delaux P.-M."/>
            <person name="Quint M."/>
            <person name="TheiBen G."/>
            <person name="Hagemann M."/>
            <person name="Harholt J."/>
            <person name="Dunand C."/>
            <person name="Zachgo S."/>
            <person name="Langdale J."/>
            <person name="Maumus F."/>
            <person name="Straeten D.V.D."/>
            <person name="Gould S.B."/>
            <person name="Rensing S.A."/>
        </authorList>
    </citation>
    <scope>NUCLEOTIDE SEQUENCE [LARGE SCALE GENOMIC DNA]</scope>
    <source>
        <strain evidence="2 3">S276</strain>
    </source>
</reference>
<keyword evidence="3" id="KW-1185">Reference proteome</keyword>
<feature type="compositionally biased region" description="Acidic residues" evidence="1">
    <location>
        <begin position="68"/>
        <end position="80"/>
    </location>
</feature>
<organism evidence="2 3">
    <name type="scientific">Chara braunii</name>
    <name type="common">Braun's stonewort</name>
    <dbReference type="NCBI Taxonomy" id="69332"/>
    <lineage>
        <taxon>Eukaryota</taxon>
        <taxon>Viridiplantae</taxon>
        <taxon>Streptophyta</taxon>
        <taxon>Charophyceae</taxon>
        <taxon>Charales</taxon>
        <taxon>Characeae</taxon>
        <taxon>Chara</taxon>
    </lineage>
</organism>
<feature type="compositionally biased region" description="Basic and acidic residues" evidence="1">
    <location>
        <begin position="81"/>
        <end position="98"/>
    </location>
</feature>
<name>A0A388KGP1_CHABU</name>
<feature type="compositionally biased region" description="Basic and acidic residues" evidence="1">
    <location>
        <begin position="1"/>
        <end position="15"/>
    </location>
</feature>
<dbReference type="EMBL" id="BFEA01000111">
    <property type="protein sequence ID" value="GBG69211.1"/>
    <property type="molecule type" value="Genomic_DNA"/>
</dbReference>
<sequence length="108" mass="12706">MTRKGVRDEEGRGDVDDVEGQEANRWTKGKEEELQEEDEWEEAETWTTRKGRRQGGMEDDEVRGGRDMEDEEGQEEDESEETKRRREEETWRTRKGRSEVSLAGQSVL</sequence>
<evidence type="ECO:0000313" key="2">
    <source>
        <dbReference type="EMBL" id="GBG69211.1"/>
    </source>
</evidence>
<gene>
    <name evidence="2" type="ORF">CBR_g3910</name>
</gene>